<dbReference type="AlphaFoldDB" id="A0A976QVA4"/>
<evidence type="ECO:0000313" key="3">
    <source>
        <dbReference type="Proteomes" id="UP000244811"/>
    </source>
</evidence>
<organism evidence="2 3">
    <name type="scientific">Theileria orientalis</name>
    <dbReference type="NCBI Taxonomy" id="68886"/>
    <lineage>
        <taxon>Eukaryota</taxon>
        <taxon>Sar</taxon>
        <taxon>Alveolata</taxon>
        <taxon>Apicomplexa</taxon>
        <taxon>Aconoidasida</taxon>
        <taxon>Piroplasmida</taxon>
        <taxon>Theileriidae</taxon>
        <taxon>Theileria</taxon>
    </lineage>
</organism>
<accession>A0A976QVA4</accession>
<proteinExistence type="predicted"/>
<keyword evidence="1" id="KW-0812">Transmembrane</keyword>
<dbReference type="EMBL" id="CP056070">
    <property type="protein sequence ID" value="UKK01588.2"/>
    <property type="molecule type" value="Genomic_DNA"/>
</dbReference>
<feature type="transmembrane region" description="Helical" evidence="1">
    <location>
        <begin position="516"/>
        <end position="542"/>
    </location>
</feature>
<reference evidence="2" key="1">
    <citation type="submission" date="2022-07" db="EMBL/GenBank/DDBJ databases">
        <title>Evaluation of T. orientalis genome assembly methods using nanopore sequencing and analysis of variation between genomes.</title>
        <authorList>
            <person name="Yam J."/>
            <person name="Micallef M.L."/>
            <person name="Liu M."/>
            <person name="Djordjevic S.P."/>
            <person name="Bogema D.R."/>
            <person name="Jenkins C."/>
        </authorList>
    </citation>
    <scope>NUCLEOTIDE SEQUENCE</scope>
    <source>
        <strain evidence="2">Goon Nure</strain>
    </source>
</reference>
<name>A0A976QVA4_THEOR</name>
<keyword evidence="1" id="KW-1133">Transmembrane helix</keyword>
<protein>
    <submittedName>
        <fullName evidence="2">Uncharacterized protein</fullName>
    </submittedName>
</protein>
<keyword evidence="1" id="KW-0472">Membrane</keyword>
<evidence type="ECO:0000256" key="1">
    <source>
        <dbReference type="SAM" id="Phobius"/>
    </source>
</evidence>
<sequence>MGLSQSSVYLYLGFKDRSYGIEGNHKVFVRRDISKICKNFERVFFLIRYDKEPLRELLSRNPYYDITICTGTGDHNKGKSIFRYDSYSVEEIIKVACVYYSVLRPDLPLIVCFLTRQHKLYRCTYNKLETQAFVYSYNIRTLTFGGTVKKRLPEEYITRSRNKKLTFSLEIHNNKGVTKNSYGISTDNKFKKLIYTGSCDSCTVYYSDLFESSTQIDAKKLDCPKITDFKNFIDPYFLEPLKNNKLDGIIVYYTASRNKPENVAYLVEFIDLCEVKKQYVRKDKHSACWHKAELKYTNEKQLIKKLEEIKKDADSKDVTTYIIEKKATYLCVKVEKDKEPKKPNTHEGYAKYSHTPTTKRYKSNLVHNLQSIKLESKEFTREIVVMDSYFLKNSKKEEDDTPFLVVFNVKPLFPLDLSLIALKYIAKPCGKPEVWNEIPISDVILKQTLNKIDKIVKQKKIKEKSEPKSFKELREEACEILDKAIPPSVVPSKPVPPGVYPGEPGIPAEKYQLTTWQIIGITIGAIHLSCIVGGVSYIIYWYRTTIMLLT</sequence>
<gene>
    <name evidence="2" type="ORF">MACK_002406</name>
</gene>
<evidence type="ECO:0000313" key="2">
    <source>
        <dbReference type="EMBL" id="UKK01588.2"/>
    </source>
</evidence>
<dbReference type="Proteomes" id="UP000244811">
    <property type="component" value="Chromosome 3"/>
</dbReference>